<organism evidence="6 7">
    <name type="scientific">Aotus nancymaae</name>
    <name type="common">Ma's night monkey</name>
    <dbReference type="NCBI Taxonomy" id="37293"/>
    <lineage>
        <taxon>Eukaryota</taxon>
        <taxon>Metazoa</taxon>
        <taxon>Chordata</taxon>
        <taxon>Craniata</taxon>
        <taxon>Vertebrata</taxon>
        <taxon>Euteleostomi</taxon>
        <taxon>Mammalia</taxon>
        <taxon>Eutheria</taxon>
        <taxon>Euarchontoglires</taxon>
        <taxon>Primates</taxon>
        <taxon>Haplorrhini</taxon>
        <taxon>Platyrrhini</taxon>
        <taxon>Aotidae</taxon>
        <taxon>Aotus</taxon>
    </lineage>
</organism>
<dbReference type="Ensembl" id="ENSANAT00000049489.1">
    <property type="protein sequence ID" value="ENSANAP00000031445.1"/>
    <property type="gene ID" value="ENSANAG00000033386.1"/>
</dbReference>
<dbReference type="Gene3D" id="1.10.238.220">
    <property type="match status" value="1"/>
</dbReference>
<dbReference type="InterPro" id="IPR002048">
    <property type="entry name" value="EF_hand_dom"/>
</dbReference>
<evidence type="ECO:0000256" key="2">
    <source>
        <dbReference type="ARBA" id="ARBA00022837"/>
    </source>
</evidence>
<keyword evidence="7" id="KW-1185">Reference proteome</keyword>
<dbReference type="AlphaFoldDB" id="A0A2K5EE28"/>
<evidence type="ECO:0000313" key="6">
    <source>
        <dbReference type="Ensembl" id="ENSANAP00000031445.1"/>
    </source>
</evidence>
<reference evidence="6" key="2">
    <citation type="submission" date="2025-09" db="UniProtKB">
        <authorList>
            <consortium name="Ensembl"/>
        </authorList>
    </citation>
    <scope>IDENTIFICATION</scope>
</reference>
<evidence type="ECO:0000259" key="5">
    <source>
        <dbReference type="PROSITE" id="PS50222"/>
    </source>
</evidence>
<dbReference type="GO" id="GO:0000159">
    <property type="term" value="C:protein phosphatase type 2A complex"/>
    <property type="evidence" value="ECO:0007669"/>
    <property type="project" value="TreeGrafter"/>
</dbReference>
<dbReference type="GO" id="GO:0019888">
    <property type="term" value="F:protein phosphatase regulator activity"/>
    <property type="evidence" value="ECO:0007669"/>
    <property type="project" value="TreeGrafter"/>
</dbReference>
<gene>
    <name evidence="6" type="primary">PPP2R3A</name>
</gene>
<dbReference type="FunFam" id="1.10.238.230:FF:000001">
    <property type="entry name" value="Serine/threonine-protein phosphatase 2A regulatory subunit B'' subunit beta"/>
    <property type="match status" value="1"/>
</dbReference>
<dbReference type="PROSITE" id="PS00018">
    <property type="entry name" value="EF_HAND_1"/>
    <property type="match status" value="1"/>
</dbReference>
<dbReference type="InterPro" id="IPR018247">
    <property type="entry name" value="EF_Hand_1_Ca_BS"/>
</dbReference>
<dbReference type="Gene3D" id="1.10.238.230">
    <property type="match status" value="1"/>
</dbReference>
<comment type="function">
    <text evidence="3">The B regulatory subunit might modulate substrate selectivity and catalytic activity, and might also direct the localization of the catalytic enzyme to a particular subcellular compartment.</text>
</comment>
<dbReference type="Pfam" id="PF21161">
    <property type="entry name" value="P2R3B_EF-hand"/>
    <property type="match status" value="1"/>
</dbReference>
<keyword evidence="1" id="KW-0479">Metal-binding</keyword>
<keyword evidence="2" id="KW-0106">Calcium</keyword>
<name>A0A2K5EE28_AOTNA</name>
<dbReference type="InterPro" id="IPR011992">
    <property type="entry name" value="EF-hand-dom_pair"/>
</dbReference>
<dbReference type="Proteomes" id="UP000233020">
    <property type="component" value="Unplaced"/>
</dbReference>
<dbReference type="Pfam" id="PF17958">
    <property type="entry name" value="EF-hand_13"/>
    <property type="match status" value="1"/>
</dbReference>
<dbReference type="FunFam" id="1.10.238.10:FF:000628">
    <property type="entry name" value="Serine/threonine-protein phosphatase 2A regulatory subunit B'' subunit beta"/>
    <property type="match status" value="1"/>
</dbReference>
<evidence type="ECO:0000256" key="4">
    <source>
        <dbReference type="SAM" id="MobiDB-lite"/>
    </source>
</evidence>
<feature type="domain" description="EF-hand" evidence="5">
    <location>
        <begin position="963"/>
        <end position="998"/>
    </location>
</feature>
<accession>A0A2K5EE28</accession>
<protein>
    <submittedName>
        <fullName evidence="6">Protein phosphatase 2 regulatory subunit B''alpha</fullName>
    </submittedName>
</protein>
<dbReference type="PANTHER" id="PTHR14095:SF3">
    <property type="entry name" value="SERINE_THREONINE-PROTEIN PHOSPHATASE 2A REGULATORY SUBUNIT B'' SUBUNIT ALPHA"/>
    <property type="match status" value="1"/>
</dbReference>
<dbReference type="PANTHER" id="PTHR14095">
    <property type="entry name" value="PHOSPHATASE 2A REGULATORY SUBUNIT-RELATED"/>
    <property type="match status" value="1"/>
</dbReference>
<evidence type="ECO:0000256" key="1">
    <source>
        <dbReference type="ARBA" id="ARBA00022723"/>
    </source>
</evidence>
<dbReference type="GeneTree" id="ENSGT00940000154659"/>
<dbReference type="SUPFAM" id="SSF47473">
    <property type="entry name" value="EF-hand"/>
    <property type="match status" value="2"/>
</dbReference>
<dbReference type="InterPro" id="IPR041534">
    <property type="entry name" value="EF-hand_13"/>
</dbReference>
<dbReference type="GO" id="GO:0005509">
    <property type="term" value="F:calcium ion binding"/>
    <property type="evidence" value="ECO:0007669"/>
    <property type="project" value="InterPro"/>
</dbReference>
<dbReference type="Gene3D" id="1.10.238.10">
    <property type="entry name" value="EF-hand"/>
    <property type="match status" value="1"/>
</dbReference>
<dbReference type="InterPro" id="IPR048855">
    <property type="entry name" value="P2R3A_B_D_EF-hand"/>
</dbReference>
<evidence type="ECO:0000313" key="7">
    <source>
        <dbReference type="Proteomes" id="UP000233020"/>
    </source>
</evidence>
<dbReference type="FunFam" id="1.10.238.220:FF:000001">
    <property type="entry name" value="Serine/threonine-protein phosphatase 2A regulatory subunit B'' subunit alpha"/>
    <property type="match status" value="1"/>
</dbReference>
<reference evidence="6" key="1">
    <citation type="submission" date="2025-08" db="UniProtKB">
        <authorList>
            <consortium name="Ensembl"/>
        </authorList>
    </citation>
    <scope>IDENTIFICATION</scope>
</reference>
<evidence type="ECO:0000256" key="3">
    <source>
        <dbReference type="ARBA" id="ARBA00093310"/>
    </source>
</evidence>
<feature type="region of interest" description="Disordered" evidence="4">
    <location>
        <begin position="1101"/>
        <end position="1122"/>
    </location>
</feature>
<proteinExistence type="predicted"/>
<feature type="compositionally biased region" description="Pro residues" evidence="4">
    <location>
        <begin position="676"/>
        <end position="693"/>
    </location>
</feature>
<sequence>MAAAYRLVVSTVNHYSSVVIDRRFEQAIHYCTGTCHTFTHGVDCIVVHHSVCADLLHIPVSQFKDADLNSMFLPHENGLSSSEGDYPQQAFTGIPRVKRGSTFQNTCNLKDIAGEAISFASGKIKEFSLEKLKNSNHAAYKKGRKVKSDSFNRRSVDLDLLCGHYNNDGNTPSFGLLRSSSVEEKPLSHRNSLDTNLTSMFLQNFSEEDLVTQILEKHKIDNFSSGTDIKMCLDILLKCSEDLKKCTDIIKQCIKKKSGSSISEGNDNDTISSSEAVYMNVMTRLASYLKKLPFEFMQSGNHEALDFTELISNMPSLQLTPFSPVFGTEQPPKYEDVVQLSASNSGQFQTVELQDDKPNSRKMDTIQSIPNNSTDSLYNLEVNDPRTLNAVQVQSQSLTMNPLENISSGDLMETLYIEEELDGKKAFDKGQQTENGPSHELLEINERRAEFPEHATHLKKCPASMQNEIGKIFEKSFVHLPKEDCKSKISKVEEGDQRDFTNSNSQEEIDKLLMDLESFSQKMETSLREPLVKGKNSNSLNSHSQLTGQTLVDLEPKSKVSSPIEKVSPSCLTRIIETNGHKIEEEDRALLLRILESIEDFAQELVECKSSRGSLSQEKEMMQILQETLTTSSQASLSVCRSPVGDKAKDTTSAVLIQQTPEVIKIQSKPEKKPGTPLPPPATSPSSPRPLSPVPHVNNVVNAPLSINIPRFYFPEGLPDTCSNHEQTLNRIETAFMDIEDQKADIYEMGKIAKVCGCPLYWKAPMFRAAGGEKTGFVALIFLTIVSLIGLLNNHHDDPNCSSLEQEDFIPLLQDVVDTHPGLTFLKDAPEFHSRYITTVIQRIFYTVNRSWSGKITSMEIRKSNFLQTLALLEEEEDINQITDYFSYEHFYVIYCKFWELDTDHDLYISQADLSRYNDQASSNRIIERIFSGAVTRGKTIQKEGRMSYADFVWFLISEEDKRNPTSIEYWFRCMDVDGDGILSMYELEYFYEEQCERMETMGIEPLPFHDLLCQMLDLVKPATDGKITLRDLKRCRMAHIFYDTFFNLEKYLDHEQRDPFAVQKDVENDGPEPSDWDRFAAEEYETLVAEESAQAQFQEGFEDYETEEAASPSEFGNKGNKILSASLPEKCGKLHSVDEE</sequence>
<dbReference type="Pfam" id="PF13499">
    <property type="entry name" value="EF-hand_7"/>
    <property type="match status" value="1"/>
</dbReference>
<feature type="region of interest" description="Disordered" evidence="4">
    <location>
        <begin position="664"/>
        <end position="693"/>
    </location>
</feature>
<dbReference type="PROSITE" id="PS50222">
    <property type="entry name" value="EF_HAND_2"/>
    <property type="match status" value="1"/>
</dbReference>